<dbReference type="EMBL" id="MU853225">
    <property type="protein sequence ID" value="KAK4126420.1"/>
    <property type="molecule type" value="Genomic_DNA"/>
</dbReference>
<comment type="caution">
    <text evidence="2">The sequence shown here is derived from an EMBL/GenBank/DDBJ whole genome shotgun (WGS) entry which is preliminary data.</text>
</comment>
<protein>
    <recommendedName>
        <fullName evidence="1">Protein kinase domain-containing protein</fullName>
    </recommendedName>
</protein>
<reference evidence="2" key="1">
    <citation type="journal article" date="2023" name="Mol. Phylogenet. Evol.">
        <title>Genome-scale phylogeny and comparative genomics of the fungal order Sordariales.</title>
        <authorList>
            <person name="Hensen N."/>
            <person name="Bonometti L."/>
            <person name="Westerberg I."/>
            <person name="Brannstrom I.O."/>
            <person name="Guillou S."/>
            <person name="Cros-Aarteil S."/>
            <person name="Calhoun S."/>
            <person name="Haridas S."/>
            <person name="Kuo A."/>
            <person name="Mondo S."/>
            <person name="Pangilinan J."/>
            <person name="Riley R."/>
            <person name="LaButti K."/>
            <person name="Andreopoulos B."/>
            <person name="Lipzen A."/>
            <person name="Chen C."/>
            <person name="Yan M."/>
            <person name="Daum C."/>
            <person name="Ng V."/>
            <person name="Clum A."/>
            <person name="Steindorff A."/>
            <person name="Ohm R.A."/>
            <person name="Martin F."/>
            <person name="Silar P."/>
            <person name="Natvig D.O."/>
            <person name="Lalanne C."/>
            <person name="Gautier V."/>
            <person name="Ament-Velasquez S.L."/>
            <person name="Kruys A."/>
            <person name="Hutchinson M.I."/>
            <person name="Powell A.J."/>
            <person name="Barry K."/>
            <person name="Miller A.N."/>
            <person name="Grigoriev I.V."/>
            <person name="Debuchy R."/>
            <person name="Gladieux P."/>
            <person name="Hiltunen Thoren M."/>
            <person name="Johannesson H."/>
        </authorList>
    </citation>
    <scope>NUCLEOTIDE SEQUENCE</scope>
    <source>
        <strain evidence="2">CBS 731.68</strain>
    </source>
</reference>
<dbReference type="Gene3D" id="1.20.120.1020">
    <property type="entry name" value="Prion-inhibition and propagation, HeLo domain"/>
    <property type="match status" value="1"/>
</dbReference>
<reference evidence="2" key="2">
    <citation type="submission" date="2023-05" db="EMBL/GenBank/DDBJ databases">
        <authorList>
            <consortium name="Lawrence Berkeley National Laboratory"/>
            <person name="Steindorff A."/>
            <person name="Hensen N."/>
            <person name="Bonometti L."/>
            <person name="Westerberg I."/>
            <person name="Brannstrom I.O."/>
            <person name="Guillou S."/>
            <person name="Cros-Aarteil S."/>
            <person name="Calhoun S."/>
            <person name="Haridas S."/>
            <person name="Kuo A."/>
            <person name="Mondo S."/>
            <person name="Pangilinan J."/>
            <person name="Riley R."/>
            <person name="Labutti K."/>
            <person name="Andreopoulos B."/>
            <person name="Lipzen A."/>
            <person name="Chen C."/>
            <person name="Yanf M."/>
            <person name="Daum C."/>
            <person name="Ng V."/>
            <person name="Clum A."/>
            <person name="Ohm R."/>
            <person name="Martin F."/>
            <person name="Silar P."/>
            <person name="Natvig D."/>
            <person name="Lalanne C."/>
            <person name="Gautier V."/>
            <person name="Ament-Velasquez S.L."/>
            <person name="Kruys A."/>
            <person name="Hutchinson M.I."/>
            <person name="Powell A.J."/>
            <person name="Barry K."/>
            <person name="Miller A.N."/>
            <person name="Grigoriev I.V."/>
            <person name="Debuchy R."/>
            <person name="Gladieux P."/>
            <person name="Thoren M.H."/>
            <person name="Johannesson H."/>
        </authorList>
    </citation>
    <scope>NUCLEOTIDE SEQUENCE</scope>
    <source>
        <strain evidence="2">CBS 731.68</strain>
    </source>
</reference>
<evidence type="ECO:0000313" key="2">
    <source>
        <dbReference type="EMBL" id="KAK4126420.1"/>
    </source>
</evidence>
<dbReference type="AlphaFoldDB" id="A0AAN6U4S1"/>
<evidence type="ECO:0000313" key="3">
    <source>
        <dbReference type="Proteomes" id="UP001302602"/>
    </source>
</evidence>
<sequence>MTIFQAWDEAWTDSNERLDKKITEFAETDTLLARGILQQLVALLRTLSDPEKLKRRYGLVLQVSAHHQSEDLALEMKYGSSYLSDVNDKLPRADLAIFDENRLRHMAFLQKIRFGISGTVSSLEDLFGRLDEFNRYLQLLAPQAIRANADRKLFELAVKDIGKDPDKAKRLEEGAAYEAKHSIDQGAKARFEDLSKLVNFSLAIQSANPDMSRKKIFSRADFSFDKPYYIDRNTTLARLFDYPTKHQSRIVLVEWVFLDKHASGSAILKVLDETKVTWSILHAHKPLKILLPSSIGLIFDDSSPRNIGIVFQLPPHIRGRESHKDIPGEPTTRVIPSPTTVAEIGKPTSLRQLILKEPQSLDLGIRFLLAKQLLDAVHLMHTARFTHRNIRPDNLLFFPVPRSRDQRRHEGRDGLLPKLDFTKPLIVGFHDAYLQIQVSSDPPPPYSQPEGLKPILKNSNRKPPRDVVIDCYTHPERRLDPRGRSAPYRLLDDLYSVGCVLLELGLWETLDHMEGEDIALRAPLVGEVGESMEVVMFEKEEEVCKDAEVVKKAAKRLDVITGRIYAEVTRECLSPKSPRDVLETERRLAAKLAQVTA</sequence>
<dbReference type="GO" id="GO:0004672">
    <property type="term" value="F:protein kinase activity"/>
    <property type="evidence" value="ECO:0007669"/>
    <property type="project" value="InterPro"/>
</dbReference>
<feature type="domain" description="Protein kinase" evidence="1">
    <location>
        <begin position="177"/>
        <end position="597"/>
    </location>
</feature>
<organism evidence="2 3">
    <name type="scientific">Parathielavia appendiculata</name>
    <dbReference type="NCBI Taxonomy" id="2587402"/>
    <lineage>
        <taxon>Eukaryota</taxon>
        <taxon>Fungi</taxon>
        <taxon>Dikarya</taxon>
        <taxon>Ascomycota</taxon>
        <taxon>Pezizomycotina</taxon>
        <taxon>Sordariomycetes</taxon>
        <taxon>Sordariomycetidae</taxon>
        <taxon>Sordariales</taxon>
        <taxon>Chaetomiaceae</taxon>
        <taxon>Parathielavia</taxon>
    </lineage>
</organism>
<dbReference type="PANTHER" id="PTHR37542:SF3">
    <property type="entry name" value="PRION-INHIBITION AND PROPAGATION HELO DOMAIN-CONTAINING PROTEIN"/>
    <property type="match status" value="1"/>
</dbReference>
<name>A0AAN6U4S1_9PEZI</name>
<dbReference type="SUPFAM" id="SSF56112">
    <property type="entry name" value="Protein kinase-like (PK-like)"/>
    <property type="match status" value="1"/>
</dbReference>
<evidence type="ECO:0000259" key="1">
    <source>
        <dbReference type="PROSITE" id="PS50011"/>
    </source>
</evidence>
<proteinExistence type="predicted"/>
<dbReference type="InterPro" id="IPR038305">
    <property type="entry name" value="HeLo_sf"/>
</dbReference>
<keyword evidence="3" id="KW-1185">Reference proteome</keyword>
<dbReference type="Gene3D" id="1.10.510.10">
    <property type="entry name" value="Transferase(Phosphotransferase) domain 1"/>
    <property type="match status" value="1"/>
</dbReference>
<dbReference type="Proteomes" id="UP001302602">
    <property type="component" value="Unassembled WGS sequence"/>
</dbReference>
<accession>A0AAN6U4S1</accession>
<dbReference type="PROSITE" id="PS50011">
    <property type="entry name" value="PROTEIN_KINASE_DOM"/>
    <property type="match status" value="1"/>
</dbReference>
<dbReference type="PANTHER" id="PTHR37542">
    <property type="entry name" value="HELO DOMAIN-CONTAINING PROTEIN-RELATED"/>
    <property type="match status" value="1"/>
</dbReference>
<dbReference type="GO" id="GO:0005524">
    <property type="term" value="F:ATP binding"/>
    <property type="evidence" value="ECO:0007669"/>
    <property type="project" value="InterPro"/>
</dbReference>
<dbReference type="InterPro" id="IPR000719">
    <property type="entry name" value="Prot_kinase_dom"/>
</dbReference>
<dbReference type="RefSeq" id="XP_062650191.1">
    <property type="nucleotide sequence ID" value="XM_062792503.1"/>
</dbReference>
<dbReference type="GeneID" id="87829272"/>
<dbReference type="InterPro" id="IPR011009">
    <property type="entry name" value="Kinase-like_dom_sf"/>
</dbReference>
<gene>
    <name evidence="2" type="ORF">N657DRAFT_643202</name>
</gene>